<reference evidence="2 3" key="1">
    <citation type="submission" date="2024-09" db="EMBL/GenBank/DDBJ databases">
        <authorList>
            <person name="Sun Q."/>
            <person name="Mori K."/>
        </authorList>
    </citation>
    <scope>NUCLEOTIDE SEQUENCE [LARGE SCALE GENOMIC DNA]</scope>
    <source>
        <strain evidence="2 3">TBRC 0563</strain>
    </source>
</reference>
<evidence type="ECO:0000313" key="3">
    <source>
        <dbReference type="Proteomes" id="UP001589627"/>
    </source>
</evidence>
<dbReference type="EMBL" id="JBHLZP010000807">
    <property type="protein sequence ID" value="MFB9839771.1"/>
    <property type="molecule type" value="Genomic_DNA"/>
</dbReference>
<organism evidence="2 3">
    <name type="scientific">Actinoallomurus acaciae</name>
    <dbReference type="NCBI Taxonomy" id="502577"/>
    <lineage>
        <taxon>Bacteria</taxon>
        <taxon>Bacillati</taxon>
        <taxon>Actinomycetota</taxon>
        <taxon>Actinomycetes</taxon>
        <taxon>Streptosporangiales</taxon>
        <taxon>Thermomonosporaceae</taxon>
        <taxon>Actinoallomurus</taxon>
    </lineage>
</organism>
<evidence type="ECO:0000256" key="1">
    <source>
        <dbReference type="SAM" id="MobiDB-lite"/>
    </source>
</evidence>
<name>A0ABV5YXH8_9ACTN</name>
<sequence>ADAPGEGTRRARDGWASGEHALRVLGPLHRLAFTRRAVTLDAGKPVDLGLTGYDADGFDAPVAARDVTLDYDRAAIDVTTTPDGSIRITGRADATGTTLTATVGGVTARLPVAAGLTDESLAEPTPLPLSSPPHTRGRPHARPNRDRP</sequence>
<evidence type="ECO:0008006" key="4">
    <source>
        <dbReference type="Google" id="ProtNLM"/>
    </source>
</evidence>
<feature type="non-terminal residue" evidence="2">
    <location>
        <position position="1"/>
    </location>
</feature>
<proteinExistence type="predicted"/>
<accession>A0ABV5YXH8</accession>
<keyword evidence="3" id="KW-1185">Reference proteome</keyword>
<evidence type="ECO:0000313" key="2">
    <source>
        <dbReference type="EMBL" id="MFB9839771.1"/>
    </source>
</evidence>
<dbReference type="Proteomes" id="UP001589627">
    <property type="component" value="Unassembled WGS sequence"/>
</dbReference>
<comment type="caution">
    <text evidence="2">The sequence shown here is derived from an EMBL/GenBank/DDBJ whole genome shotgun (WGS) entry which is preliminary data.</text>
</comment>
<feature type="region of interest" description="Disordered" evidence="1">
    <location>
        <begin position="117"/>
        <end position="148"/>
    </location>
</feature>
<gene>
    <name evidence="2" type="ORF">ACFFNX_47265</name>
</gene>
<protein>
    <recommendedName>
        <fullName evidence="4">Htaa protein</fullName>
    </recommendedName>
</protein>